<dbReference type="EMBL" id="LLZS01000003">
    <property type="protein sequence ID" value="KUR72790.1"/>
    <property type="molecule type" value="Genomic_DNA"/>
</dbReference>
<sequence length="72" mass="8639">MVVHILQAMAQRKKSARTVDRHREKDLIEIFSSKLMPFRKIATRKHRLAENFLTMPQLRSMRLWLRAYESTA</sequence>
<dbReference type="AlphaFoldDB" id="A0A117UXR9"/>
<dbReference type="STRING" id="1117702.AQZ52_06090"/>
<proteinExistence type="predicted"/>
<evidence type="ECO:0008006" key="3">
    <source>
        <dbReference type="Google" id="ProtNLM"/>
    </source>
</evidence>
<comment type="caution">
    <text evidence="1">The sequence shown here is derived from an EMBL/GenBank/DDBJ whole genome shotgun (WGS) entry which is preliminary data.</text>
</comment>
<organism evidence="1 2">
    <name type="scientific">Novosphingobium fuchskuhlense</name>
    <dbReference type="NCBI Taxonomy" id="1117702"/>
    <lineage>
        <taxon>Bacteria</taxon>
        <taxon>Pseudomonadati</taxon>
        <taxon>Pseudomonadota</taxon>
        <taxon>Alphaproteobacteria</taxon>
        <taxon>Sphingomonadales</taxon>
        <taxon>Sphingomonadaceae</taxon>
        <taxon>Novosphingobium</taxon>
    </lineage>
</organism>
<protein>
    <recommendedName>
        <fullName evidence="3">Transposase</fullName>
    </recommendedName>
</protein>
<dbReference type="Proteomes" id="UP000058012">
    <property type="component" value="Unassembled WGS sequence"/>
</dbReference>
<accession>A0A117UXR9</accession>
<evidence type="ECO:0000313" key="2">
    <source>
        <dbReference type="Proteomes" id="UP000058012"/>
    </source>
</evidence>
<keyword evidence="2" id="KW-1185">Reference proteome</keyword>
<name>A0A117UXR9_9SPHN</name>
<evidence type="ECO:0000313" key="1">
    <source>
        <dbReference type="EMBL" id="KUR72790.1"/>
    </source>
</evidence>
<gene>
    <name evidence="1" type="ORF">AQZ52_06090</name>
</gene>
<reference evidence="1 2" key="1">
    <citation type="submission" date="2015-10" db="EMBL/GenBank/DDBJ databases">
        <title>Draft genome sequence of Novosphingobium fuchskuhlense DSM 25065 isolated from a surface water sample of the southwest basin of Lake Grosse Fuchskuhle.</title>
        <authorList>
            <person name="Ruckert C."/>
            <person name="Winkler A."/>
            <person name="Glaeser J."/>
            <person name="Grossart H.-P."/>
            <person name="Kalinowski J."/>
            <person name="Glaeser S."/>
        </authorList>
    </citation>
    <scope>NUCLEOTIDE SEQUENCE [LARGE SCALE GENOMIC DNA]</scope>
    <source>
        <strain evidence="1 2">FNE08-7</strain>
    </source>
</reference>